<protein>
    <submittedName>
        <fullName evidence="7">Prokaryotic cytochrome C oxidase subunit IV family protein</fullName>
    </submittedName>
</protein>
<name>A0A365GVG5_9ACTN</name>
<sequence>MTTSTDRDFTKDKRTVLIVWAALSAATILAWLLTPGESQTATTLGKELVAAIVVLGLIKCRLIIHYFMEVRHAPRWLQATTDGWLVVLWLTLLIIYLV</sequence>
<dbReference type="GO" id="GO:0005886">
    <property type="term" value="C:plasma membrane"/>
    <property type="evidence" value="ECO:0007669"/>
    <property type="project" value="UniProtKB-SubCell"/>
</dbReference>
<dbReference type="RefSeq" id="WP_111872210.1">
    <property type="nucleotide sequence ID" value="NZ_QLYX01000025.1"/>
</dbReference>
<proteinExistence type="predicted"/>
<feature type="transmembrane region" description="Helical" evidence="6">
    <location>
        <begin position="48"/>
        <end position="67"/>
    </location>
</feature>
<evidence type="ECO:0000256" key="1">
    <source>
        <dbReference type="ARBA" id="ARBA00004651"/>
    </source>
</evidence>
<accession>A0A365GVG5</accession>
<keyword evidence="8" id="KW-1185">Reference proteome</keyword>
<dbReference type="OrthoDB" id="8595054at2"/>
<dbReference type="EMBL" id="QLYX01000025">
    <property type="protein sequence ID" value="RAY10800.1"/>
    <property type="molecule type" value="Genomic_DNA"/>
</dbReference>
<evidence type="ECO:0000256" key="6">
    <source>
        <dbReference type="SAM" id="Phobius"/>
    </source>
</evidence>
<comment type="subcellular location">
    <subcellularLocation>
        <location evidence="1">Cell membrane</location>
        <topology evidence="1">Multi-pass membrane protein</topology>
    </subcellularLocation>
</comment>
<organism evidence="7 8">
    <name type="scientific">Actinomadura craniellae</name>
    <dbReference type="NCBI Taxonomy" id="2231787"/>
    <lineage>
        <taxon>Bacteria</taxon>
        <taxon>Bacillati</taxon>
        <taxon>Actinomycetota</taxon>
        <taxon>Actinomycetes</taxon>
        <taxon>Streptosporangiales</taxon>
        <taxon>Thermomonosporaceae</taxon>
        <taxon>Actinomadura</taxon>
    </lineage>
</organism>
<evidence type="ECO:0000313" key="7">
    <source>
        <dbReference type="EMBL" id="RAY10800.1"/>
    </source>
</evidence>
<dbReference type="InterPro" id="IPR005171">
    <property type="entry name" value="Cyt_c_oxidase_su4_prok"/>
</dbReference>
<dbReference type="Proteomes" id="UP000251891">
    <property type="component" value="Unassembled WGS sequence"/>
</dbReference>
<evidence type="ECO:0000256" key="3">
    <source>
        <dbReference type="ARBA" id="ARBA00022692"/>
    </source>
</evidence>
<dbReference type="Pfam" id="PF03626">
    <property type="entry name" value="COX4_pro"/>
    <property type="match status" value="1"/>
</dbReference>
<keyword evidence="2" id="KW-1003">Cell membrane</keyword>
<dbReference type="AlphaFoldDB" id="A0A365GVG5"/>
<evidence type="ECO:0000256" key="5">
    <source>
        <dbReference type="ARBA" id="ARBA00023136"/>
    </source>
</evidence>
<evidence type="ECO:0000256" key="2">
    <source>
        <dbReference type="ARBA" id="ARBA00022475"/>
    </source>
</evidence>
<keyword evidence="5 6" id="KW-0472">Membrane</keyword>
<reference evidence="7 8" key="1">
    <citation type="submission" date="2018-06" db="EMBL/GenBank/DDBJ databases">
        <title>Actinomadura craniellae sp. nov. isolated from marine sponge Craniella sp.</title>
        <authorList>
            <person name="Li L."/>
            <person name="Xu Q.H."/>
            <person name="Lin H.W."/>
            <person name="Lu Y.H."/>
        </authorList>
    </citation>
    <scope>NUCLEOTIDE SEQUENCE [LARGE SCALE GENOMIC DNA]</scope>
    <source>
        <strain evidence="7 8">LHW63021</strain>
    </source>
</reference>
<evidence type="ECO:0000313" key="8">
    <source>
        <dbReference type="Proteomes" id="UP000251891"/>
    </source>
</evidence>
<feature type="transmembrane region" description="Helical" evidence="6">
    <location>
        <begin position="79"/>
        <end position="97"/>
    </location>
</feature>
<gene>
    <name evidence="7" type="ORF">DPM19_33965</name>
</gene>
<evidence type="ECO:0000256" key="4">
    <source>
        <dbReference type="ARBA" id="ARBA00022989"/>
    </source>
</evidence>
<keyword evidence="3 6" id="KW-0812">Transmembrane</keyword>
<comment type="caution">
    <text evidence="7">The sequence shown here is derived from an EMBL/GenBank/DDBJ whole genome shotgun (WGS) entry which is preliminary data.</text>
</comment>
<keyword evidence="4 6" id="KW-1133">Transmembrane helix</keyword>